<reference evidence="1 2" key="1">
    <citation type="submission" date="2020-04" db="EMBL/GenBank/DDBJ databases">
        <title>Novel Paenibacillus strain UniB2 isolated from commercial digestive syrup.</title>
        <authorList>
            <person name="Thorat V."/>
            <person name="Kirdat K."/>
            <person name="Tiwarekar B."/>
            <person name="Yadav A."/>
        </authorList>
    </citation>
    <scope>NUCLEOTIDE SEQUENCE [LARGE SCALE GENOMIC DNA]</scope>
    <source>
        <strain evidence="1 2">UniB2</strain>
    </source>
</reference>
<sequence>MELFFRDNFFSSGETEIMDASGQPIGKVDLRSAFGSSMEIYGAAGESLYEGRFPAFSSKWRVMDAGGEEIGQLRWRTAFFTKRFEYDSHGRGVYQLTSPAMSKEYEIADEDGRIVARFERVSGWMSAGAFRLECGECRIPPLEWAAVILGMNAMQKQASAAGGV</sequence>
<proteinExistence type="predicted"/>
<dbReference type="Pfam" id="PF04525">
    <property type="entry name" value="LOR"/>
    <property type="match status" value="1"/>
</dbReference>
<dbReference type="AlphaFoldDB" id="A0A6H2GU90"/>
<evidence type="ECO:0000313" key="1">
    <source>
        <dbReference type="EMBL" id="QJC50736.1"/>
    </source>
</evidence>
<dbReference type="Proteomes" id="UP000502136">
    <property type="component" value="Chromosome"/>
</dbReference>
<dbReference type="InterPro" id="IPR007612">
    <property type="entry name" value="LOR"/>
</dbReference>
<evidence type="ECO:0000313" key="2">
    <source>
        <dbReference type="Proteomes" id="UP000502136"/>
    </source>
</evidence>
<keyword evidence="2" id="KW-1185">Reference proteome</keyword>
<protein>
    <submittedName>
        <fullName evidence="1">Uncharacterized protein</fullName>
    </submittedName>
</protein>
<dbReference type="KEGG" id="palr:HGI30_03520"/>
<accession>A0A6H2GU90</accession>
<organism evidence="1 2">
    <name type="scientific">Paenibacillus albicereus</name>
    <dbReference type="NCBI Taxonomy" id="2726185"/>
    <lineage>
        <taxon>Bacteria</taxon>
        <taxon>Bacillati</taxon>
        <taxon>Bacillota</taxon>
        <taxon>Bacilli</taxon>
        <taxon>Bacillales</taxon>
        <taxon>Paenibacillaceae</taxon>
        <taxon>Paenibacillus</taxon>
    </lineage>
</organism>
<name>A0A6H2GU90_9BACL</name>
<dbReference type="EMBL" id="CP051428">
    <property type="protein sequence ID" value="QJC50736.1"/>
    <property type="molecule type" value="Genomic_DNA"/>
</dbReference>
<gene>
    <name evidence="1" type="ORF">HGI30_03520</name>
</gene>